<evidence type="ECO:0000256" key="1">
    <source>
        <dbReference type="SAM" id="MobiDB-lite"/>
    </source>
</evidence>
<dbReference type="GO" id="GO:0006998">
    <property type="term" value="P:nuclear envelope organization"/>
    <property type="evidence" value="ECO:0007669"/>
    <property type="project" value="InterPro"/>
</dbReference>
<proteinExistence type="predicted"/>
<feature type="compositionally biased region" description="Polar residues" evidence="1">
    <location>
        <begin position="69"/>
        <end position="81"/>
    </location>
</feature>
<dbReference type="Proteomes" id="UP000076580">
    <property type="component" value="Chromosome 02"/>
</dbReference>
<evidence type="ECO:0000313" key="5">
    <source>
        <dbReference type="Proteomes" id="UP000076580"/>
    </source>
</evidence>
<feature type="compositionally biased region" description="Polar residues" evidence="1">
    <location>
        <begin position="48"/>
        <end position="61"/>
    </location>
</feature>
<keyword evidence="2" id="KW-0472">Membrane</keyword>
<dbReference type="AlphaFoldDB" id="A0A151GPA5"/>
<feature type="transmembrane region" description="Helical" evidence="2">
    <location>
        <begin position="252"/>
        <end position="270"/>
    </location>
</feature>
<evidence type="ECO:0000313" key="4">
    <source>
        <dbReference type="EMBL" id="KYK58832.1"/>
    </source>
</evidence>
<feature type="region of interest" description="Disordered" evidence="1">
    <location>
        <begin position="375"/>
        <end position="472"/>
    </location>
</feature>
<feature type="region of interest" description="Disordered" evidence="1">
    <location>
        <begin position="179"/>
        <end position="221"/>
    </location>
</feature>
<dbReference type="OrthoDB" id="5961at2759"/>
<sequence length="472" mass="52413">MDSRTCEGPMDWEYQDRGPFDPTSPFAQAAQNVARGNLFASPLKSPTRRNQNPFTNPSTPSKYRPFPPQTSSFTPQVSSRNMAPPFRNPAFTTPRRPIDEVVLSEASGAEDSPALTEVSDYPNDTPEVDHKSDVAMGGAMLPLKIDKASRYGKSGLPSKKHAAGRGEIRPCRELSISMRKRKRHNYDRDVGSVGRHHGTDSDADSDTNAVSHASKAKRPNDRLRQKGTFEAFFHMLNQYPNAPDHMQRWMQFGANLFLVCVLAYLGWSIVSTVRYDIFRANELARQELERKMTECQTQYRINECAKGDRPALTAMCGEWHECMMQTPESIMRIKVTAKQVAEIINEFSEAMNLKAWGIVVCFIFVCTTLNVGTLSRPSGIKSSPSPPLSSSGFRDSAKSPGIAPGYMLVPVQTPKVQRSEMLDEGTDTENSPLNLMPALPHGTPSGRRSPSKGSRQPSPVKYGRAPPSNIYR</sequence>
<dbReference type="InterPro" id="IPR040202">
    <property type="entry name" value="Brl1/Brr6"/>
</dbReference>
<dbReference type="GO" id="GO:0055088">
    <property type="term" value="P:lipid homeostasis"/>
    <property type="evidence" value="ECO:0007669"/>
    <property type="project" value="InterPro"/>
</dbReference>
<dbReference type="Pfam" id="PF10104">
    <property type="entry name" value="Brr6_like_C_C"/>
    <property type="match status" value="1"/>
</dbReference>
<keyword evidence="2" id="KW-0812">Transmembrane</keyword>
<dbReference type="SMART" id="SM01042">
    <property type="entry name" value="Brr6_like_C_C"/>
    <property type="match status" value="1"/>
</dbReference>
<keyword evidence="2" id="KW-1133">Transmembrane helix</keyword>
<evidence type="ECO:0000256" key="2">
    <source>
        <dbReference type="SAM" id="Phobius"/>
    </source>
</evidence>
<accession>A0A151GPA5</accession>
<dbReference type="GeneID" id="63718493"/>
<dbReference type="EMBL" id="LAYC01000002">
    <property type="protein sequence ID" value="KYK58832.1"/>
    <property type="molecule type" value="Genomic_DNA"/>
</dbReference>
<dbReference type="InParanoid" id="A0A151GPA5"/>
<dbReference type="PANTHER" id="PTHR28136">
    <property type="entry name" value="NUCLEUS EXPORT PROTEIN BRR6"/>
    <property type="match status" value="1"/>
</dbReference>
<feature type="region of interest" description="Disordered" evidence="1">
    <location>
        <begin position="1"/>
        <end position="94"/>
    </location>
</feature>
<feature type="transmembrane region" description="Helical" evidence="2">
    <location>
        <begin position="355"/>
        <end position="374"/>
    </location>
</feature>
<dbReference type="PANTHER" id="PTHR28136:SF1">
    <property type="entry name" value="NUCLEUS EXPORT PROTEIN BRL1"/>
    <property type="match status" value="1"/>
</dbReference>
<organism evidence="4 5">
    <name type="scientific">Drechmeria coniospora</name>
    <name type="common">Nematophagous fungus</name>
    <name type="synonym">Meria coniospora</name>
    <dbReference type="NCBI Taxonomy" id="98403"/>
    <lineage>
        <taxon>Eukaryota</taxon>
        <taxon>Fungi</taxon>
        <taxon>Dikarya</taxon>
        <taxon>Ascomycota</taxon>
        <taxon>Pezizomycotina</taxon>
        <taxon>Sordariomycetes</taxon>
        <taxon>Hypocreomycetidae</taxon>
        <taxon>Hypocreales</taxon>
        <taxon>Ophiocordycipitaceae</taxon>
        <taxon>Drechmeria</taxon>
    </lineage>
</organism>
<protein>
    <submittedName>
        <fullName evidence="4">Nucleus export protein Brr6</fullName>
    </submittedName>
</protein>
<feature type="compositionally biased region" description="Low complexity" evidence="1">
    <location>
        <begin position="442"/>
        <end position="459"/>
    </location>
</feature>
<feature type="compositionally biased region" description="Low complexity" evidence="1">
    <location>
        <begin position="375"/>
        <end position="391"/>
    </location>
</feature>
<dbReference type="STRING" id="98403.A0A151GPA5"/>
<name>A0A151GPA5_DRECN</name>
<feature type="region of interest" description="Disordered" evidence="1">
    <location>
        <begin position="106"/>
        <end position="129"/>
    </location>
</feature>
<keyword evidence="5" id="KW-1185">Reference proteome</keyword>
<feature type="domain" description="Brl1/Brr6" evidence="3">
    <location>
        <begin position="246"/>
        <end position="372"/>
    </location>
</feature>
<dbReference type="RefSeq" id="XP_040658184.1">
    <property type="nucleotide sequence ID" value="XM_040803151.1"/>
</dbReference>
<reference evidence="4 5" key="1">
    <citation type="journal article" date="2016" name="Sci. Rep.">
        <title>Insights into Adaptations to a Near-Obligate Nematode Endoparasitic Lifestyle from the Finished Genome of Drechmeria coniospora.</title>
        <authorList>
            <person name="Zhang L."/>
            <person name="Zhou Z."/>
            <person name="Guo Q."/>
            <person name="Fokkens L."/>
            <person name="Miskei M."/>
            <person name="Pocsi I."/>
            <person name="Zhang W."/>
            <person name="Chen M."/>
            <person name="Wang L."/>
            <person name="Sun Y."/>
            <person name="Donzelli B.G."/>
            <person name="Gibson D.M."/>
            <person name="Nelson D.R."/>
            <person name="Luo J.G."/>
            <person name="Rep M."/>
            <person name="Liu H."/>
            <person name="Yang S."/>
            <person name="Wang J."/>
            <person name="Krasnoff S.B."/>
            <person name="Xu Y."/>
            <person name="Molnar I."/>
            <person name="Lin M."/>
        </authorList>
    </citation>
    <scope>NUCLEOTIDE SEQUENCE [LARGE SCALE GENOMIC DNA]</scope>
    <source>
        <strain evidence="4 5">ARSEF 6962</strain>
    </source>
</reference>
<gene>
    <name evidence="4" type="ORF">DCS_05850</name>
</gene>
<dbReference type="GO" id="GO:0031965">
    <property type="term" value="C:nuclear membrane"/>
    <property type="evidence" value="ECO:0007669"/>
    <property type="project" value="InterPro"/>
</dbReference>
<dbReference type="InterPro" id="IPR018767">
    <property type="entry name" value="Brl1/Brr6_dom"/>
</dbReference>
<comment type="caution">
    <text evidence="4">The sequence shown here is derived from an EMBL/GenBank/DDBJ whole genome shotgun (WGS) entry which is preliminary data.</text>
</comment>
<evidence type="ECO:0000259" key="3">
    <source>
        <dbReference type="SMART" id="SM01042"/>
    </source>
</evidence>